<keyword evidence="9" id="KW-1185">Reference proteome</keyword>
<keyword evidence="5" id="KW-1003">Cell membrane</keyword>
<evidence type="ECO:0000313" key="9">
    <source>
        <dbReference type="Proteomes" id="UP000019753"/>
    </source>
</evidence>
<comment type="similarity">
    <text evidence="5">Belongs to the ABC-2 integral membrane protein family.</text>
</comment>
<keyword evidence="3 5" id="KW-1133">Transmembrane helix</keyword>
<organism evidence="8 9">
    <name type="scientific">Actinotalea ferrariae CF5-4</name>
    <dbReference type="NCBI Taxonomy" id="948458"/>
    <lineage>
        <taxon>Bacteria</taxon>
        <taxon>Bacillati</taxon>
        <taxon>Actinomycetota</taxon>
        <taxon>Actinomycetes</taxon>
        <taxon>Micrococcales</taxon>
        <taxon>Cellulomonadaceae</taxon>
        <taxon>Actinotalea</taxon>
    </lineage>
</organism>
<comment type="caution">
    <text evidence="8">The sequence shown here is derived from an EMBL/GenBank/DDBJ whole genome shotgun (WGS) entry which is preliminary data.</text>
</comment>
<feature type="transmembrane region" description="Helical" evidence="5">
    <location>
        <begin position="484"/>
        <end position="508"/>
    </location>
</feature>
<feature type="region of interest" description="Disordered" evidence="6">
    <location>
        <begin position="268"/>
        <end position="309"/>
    </location>
</feature>
<feature type="compositionally biased region" description="Low complexity" evidence="6">
    <location>
        <begin position="278"/>
        <end position="288"/>
    </location>
</feature>
<evidence type="ECO:0000256" key="5">
    <source>
        <dbReference type="RuleBase" id="RU361157"/>
    </source>
</evidence>
<feature type="transmembrane region" description="Helical" evidence="5">
    <location>
        <begin position="117"/>
        <end position="144"/>
    </location>
</feature>
<evidence type="ECO:0000256" key="4">
    <source>
        <dbReference type="ARBA" id="ARBA00023136"/>
    </source>
</evidence>
<dbReference type="Pfam" id="PF01061">
    <property type="entry name" value="ABC2_membrane"/>
    <property type="match status" value="2"/>
</dbReference>
<dbReference type="Proteomes" id="UP000019753">
    <property type="component" value="Unassembled WGS sequence"/>
</dbReference>
<sequence length="562" mass="56970">MTSAAVLGPPAAPAVRASRLVVDHLRHAVVDLWRQKVVTLFTVVVPLVWLVVMGFVAGNAVVDEAGGVRVMQFVTPGAAAMGVLYASFPTVAISVAEARHTGVLRRLRSTPLPVAAYLTARIGAAVVFAVASVVIMLLVGVLLYDVRLVAGTAAATTVTLVVAMATFAAIGTAVAAWSPTVATAQAASIGGAVALTFVSGLFSFGGSAPAWLVTLGDLLPLKPLTAALQDQMNPFHPEVGWDVTGVVVVAAWTVLAVVAAAAGLRREGVRPTPRTPRAPRTGPAVPTTSTRSVEGDGPAPSATAPMTVVHDTGRPGAARLVRDQVTAGARVTWRDPGALFFAVVMPVALYAFVVALAAGGTGPGGVPTAVVVAAGMVAWGAAVAAFMNLPEAVAVARDAGVLARLAATPTAPWHLLTGRTLAAVGGVLAVEALVLGLGTAAYGLRVTATGVVLGTAVLVLGSLVLAACGFLVASTVHSAKAVGAVALVVLLPLAFFSDVFVVGGPAWMGRVGDVFPLKHLQNALVLAWSPEPAVGWGHLVVLALWGVAAGVVAARRFRWDER</sequence>
<feature type="transmembrane region" description="Helical" evidence="5">
    <location>
        <begin position="450"/>
        <end position="472"/>
    </location>
</feature>
<reference evidence="8 9" key="1">
    <citation type="submission" date="2014-01" db="EMBL/GenBank/DDBJ databases">
        <title>Actinotalea ferrariae CF5-4.</title>
        <authorList>
            <person name="Chen F."/>
            <person name="Li Y."/>
            <person name="Wang G."/>
        </authorList>
    </citation>
    <scope>NUCLEOTIDE SEQUENCE [LARGE SCALE GENOMIC DNA]</scope>
    <source>
        <strain evidence="8 9">CF5-4</strain>
    </source>
</reference>
<dbReference type="GO" id="GO:0140359">
    <property type="term" value="F:ABC-type transporter activity"/>
    <property type="evidence" value="ECO:0007669"/>
    <property type="project" value="InterPro"/>
</dbReference>
<keyword evidence="2 5" id="KW-0812">Transmembrane</keyword>
<feature type="transmembrane region" description="Helical" evidence="5">
    <location>
        <begin position="77"/>
        <end position="96"/>
    </location>
</feature>
<evidence type="ECO:0000256" key="3">
    <source>
        <dbReference type="ARBA" id="ARBA00022989"/>
    </source>
</evidence>
<dbReference type="RefSeq" id="WP_034225147.1">
    <property type="nucleotide sequence ID" value="NZ_AXCW01000067.1"/>
</dbReference>
<feature type="domain" description="ABC transmembrane type-2" evidence="7">
    <location>
        <begin position="37"/>
        <end position="267"/>
    </location>
</feature>
<keyword evidence="4 5" id="KW-0472">Membrane</keyword>
<evidence type="ECO:0000313" key="8">
    <source>
        <dbReference type="EMBL" id="EYR63801.1"/>
    </source>
</evidence>
<name>A0A021VRN5_9CELL</name>
<evidence type="ECO:0000256" key="1">
    <source>
        <dbReference type="ARBA" id="ARBA00004141"/>
    </source>
</evidence>
<dbReference type="PANTHER" id="PTHR43229">
    <property type="entry name" value="NODULATION PROTEIN J"/>
    <property type="match status" value="1"/>
</dbReference>
<evidence type="ECO:0000256" key="2">
    <source>
        <dbReference type="ARBA" id="ARBA00022692"/>
    </source>
</evidence>
<dbReference type="PANTHER" id="PTHR43229:SF2">
    <property type="entry name" value="NODULATION PROTEIN J"/>
    <property type="match status" value="1"/>
</dbReference>
<feature type="transmembrane region" description="Helical" evidence="5">
    <location>
        <begin position="365"/>
        <end position="387"/>
    </location>
</feature>
<dbReference type="InterPro" id="IPR051784">
    <property type="entry name" value="Nod_factor_ABC_transporter"/>
</dbReference>
<dbReference type="OrthoDB" id="9786643at2"/>
<dbReference type="GO" id="GO:0005886">
    <property type="term" value="C:plasma membrane"/>
    <property type="evidence" value="ECO:0007669"/>
    <property type="project" value="UniProtKB-SubCell"/>
</dbReference>
<dbReference type="InterPro" id="IPR047817">
    <property type="entry name" value="ABC2_TM_bact-type"/>
</dbReference>
<feature type="transmembrane region" description="Helical" evidence="5">
    <location>
        <begin position="421"/>
        <end position="444"/>
    </location>
</feature>
<feature type="transmembrane region" description="Helical" evidence="5">
    <location>
        <begin position="338"/>
        <end position="359"/>
    </location>
</feature>
<gene>
    <name evidence="8" type="ORF">N866_18290</name>
</gene>
<feature type="transmembrane region" description="Helical" evidence="5">
    <location>
        <begin position="37"/>
        <end position="57"/>
    </location>
</feature>
<feature type="transmembrane region" description="Helical" evidence="5">
    <location>
        <begin position="150"/>
        <end position="177"/>
    </location>
</feature>
<feature type="transmembrane region" description="Helical" evidence="5">
    <location>
        <begin position="533"/>
        <end position="554"/>
    </location>
</feature>
<dbReference type="InterPro" id="IPR013525">
    <property type="entry name" value="ABC2_TM"/>
</dbReference>
<proteinExistence type="inferred from homology"/>
<comment type="caution">
    <text evidence="5">Lacks conserved residue(s) required for the propagation of feature annotation.</text>
</comment>
<dbReference type="EMBL" id="AXCW01000067">
    <property type="protein sequence ID" value="EYR63801.1"/>
    <property type="molecule type" value="Genomic_DNA"/>
</dbReference>
<dbReference type="AlphaFoldDB" id="A0A021VRN5"/>
<evidence type="ECO:0000259" key="7">
    <source>
        <dbReference type="PROSITE" id="PS51012"/>
    </source>
</evidence>
<feature type="transmembrane region" description="Helical" evidence="5">
    <location>
        <begin position="189"/>
        <end position="212"/>
    </location>
</feature>
<protein>
    <recommendedName>
        <fullName evidence="5">Transport permease protein</fullName>
    </recommendedName>
</protein>
<comment type="subcellular location">
    <subcellularLocation>
        <location evidence="5">Cell membrane</location>
        <topology evidence="5">Multi-pass membrane protein</topology>
    </subcellularLocation>
    <subcellularLocation>
        <location evidence="1">Membrane</location>
        <topology evidence="1">Multi-pass membrane protein</topology>
    </subcellularLocation>
</comment>
<keyword evidence="5" id="KW-0813">Transport</keyword>
<dbReference type="PROSITE" id="PS51012">
    <property type="entry name" value="ABC_TM2"/>
    <property type="match status" value="1"/>
</dbReference>
<feature type="transmembrane region" description="Helical" evidence="5">
    <location>
        <begin position="243"/>
        <end position="264"/>
    </location>
</feature>
<accession>A0A021VRN5</accession>
<evidence type="ECO:0000256" key="6">
    <source>
        <dbReference type="SAM" id="MobiDB-lite"/>
    </source>
</evidence>